<sequence length="64" mass="6972">MIHIATSDHPDDSLADLLCEALDAAADPIRIALLTRLCILTANADRDADLDRMRAEGLPQVFRA</sequence>
<name>A0ABV1R4T1_9HYPH</name>
<proteinExistence type="predicted"/>
<evidence type="ECO:0000313" key="1">
    <source>
        <dbReference type="EMBL" id="MER2289853.1"/>
    </source>
</evidence>
<accession>A0ABV1R4T1</accession>
<keyword evidence="2" id="KW-1185">Reference proteome</keyword>
<dbReference type="RefSeq" id="WP_350379882.1">
    <property type="nucleotide sequence ID" value="NZ_JBELQD010000017.1"/>
</dbReference>
<reference evidence="1" key="1">
    <citation type="submission" date="2024-06" db="EMBL/GenBank/DDBJ databases">
        <authorList>
            <person name="Campbell A.G."/>
        </authorList>
    </citation>
    <scope>NUCLEOTIDE SEQUENCE</scope>
    <source>
        <strain evidence="1">EM17</strain>
    </source>
</reference>
<dbReference type="Proteomes" id="UP001432995">
    <property type="component" value="Unassembled WGS sequence"/>
</dbReference>
<protein>
    <submittedName>
        <fullName evidence="1">Uncharacterized protein</fullName>
    </submittedName>
</protein>
<evidence type="ECO:0000313" key="2">
    <source>
        <dbReference type="Proteomes" id="UP001432995"/>
    </source>
</evidence>
<comment type="caution">
    <text evidence="1">The sequence shown here is derived from an EMBL/GenBank/DDBJ whole genome shotgun (WGS) entry which is preliminary data.</text>
</comment>
<dbReference type="EMBL" id="JBELQD010000017">
    <property type="protein sequence ID" value="MER2289853.1"/>
    <property type="molecule type" value="Genomic_DNA"/>
</dbReference>
<organism evidence="1 2">
    <name type="scientific">Methylobacterium brachiatum</name>
    <dbReference type="NCBI Taxonomy" id="269660"/>
    <lineage>
        <taxon>Bacteria</taxon>
        <taxon>Pseudomonadati</taxon>
        <taxon>Pseudomonadota</taxon>
        <taxon>Alphaproteobacteria</taxon>
        <taxon>Hyphomicrobiales</taxon>
        <taxon>Methylobacteriaceae</taxon>
        <taxon>Methylobacterium</taxon>
    </lineage>
</organism>
<gene>
    <name evidence="1" type="ORF">ABS770_16420</name>
</gene>